<keyword evidence="3" id="KW-1133">Transmembrane helix</keyword>
<proteinExistence type="inferred from homology"/>
<keyword evidence="3" id="KW-0472">Membrane</keyword>
<dbReference type="PANTHER" id="PTHR45847">
    <property type="entry name" value="FATTY ACID AMIDE HYDROLASE"/>
    <property type="match status" value="1"/>
</dbReference>
<accession>A0A0E9NQ83</accession>
<keyword evidence="2" id="KW-0378">Hydrolase</keyword>
<dbReference type="PROSITE" id="PS00571">
    <property type="entry name" value="AMIDASES"/>
    <property type="match status" value="1"/>
</dbReference>
<gene>
    <name evidence="5" type="ORF">G7K_6087-t1</name>
</gene>
<reference evidence="5 6" key="2">
    <citation type="journal article" date="2014" name="J. Gen. Appl. Microbiol.">
        <title>The early diverging ascomycetous budding yeast Saitoella complicata has three histone deacetylases belonging to the Clr6, Hos2, and Rpd3 lineages.</title>
        <authorList>
            <person name="Nishida H."/>
            <person name="Matsumoto T."/>
            <person name="Kondo S."/>
            <person name="Hamamoto M."/>
            <person name="Yoshikawa H."/>
        </authorList>
    </citation>
    <scope>NUCLEOTIDE SEQUENCE [LARGE SCALE GENOMIC DNA]</scope>
    <source>
        <strain evidence="5 6">NRRL Y-17804</strain>
    </source>
</reference>
<dbReference type="Pfam" id="PF01425">
    <property type="entry name" value="Amidase"/>
    <property type="match status" value="1"/>
</dbReference>
<evidence type="ECO:0000256" key="2">
    <source>
        <dbReference type="ARBA" id="ARBA00022801"/>
    </source>
</evidence>
<dbReference type="EMBL" id="BACD03000057">
    <property type="protein sequence ID" value="GAO51999.1"/>
    <property type="molecule type" value="Genomic_DNA"/>
</dbReference>
<dbReference type="AlphaFoldDB" id="A0A0E9NQ83"/>
<feature type="transmembrane region" description="Helical" evidence="3">
    <location>
        <begin position="640"/>
        <end position="661"/>
    </location>
</feature>
<dbReference type="InterPro" id="IPR020556">
    <property type="entry name" value="Amidase_CS"/>
</dbReference>
<dbReference type="STRING" id="698492.A0A0E9NQ83"/>
<reference evidence="5 6" key="3">
    <citation type="journal article" date="2015" name="Genome Announc.">
        <title>Draft Genome Sequence of the Archiascomycetous Yeast Saitoella complicata.</title>
        <authorList>
            <person name="Yamauchi K."/>
            <person name="Kondo S."/>
            <person name="Hamamoto M."/>
            <person name="Takahashi Y."/>
            <person name="Ogura Y."/>
            <person name="Hayashi T."/>
            <person name="Nishida H."/>
        </authorList>
    </citation>
    <scope>NUCLEOTIDE SEQUENCE [LARGE SCALE GENOMIC DNA]</scope>
    <source>
        <strain evidence="5 6">NRRL Y-17804</strain>
    </source>
</reference>
<dbReference type="Pfam" id="PF13826">
    <property type="entry name" value="Monooxy_af470-like"/>
    <property type="match status" value="1"/>
</dbReference>
<dbReference type="InterPro" id="IPR052096">
    <property type="entry name" value="Endocannabinoid_amidase"/>
</dbReference>
<dbReference type="Proteomes" id="UP000033140">
    <property type="component" value="Unassembled WGS sequence"/>
</dbReference>
<dbReference type="InterPro" id="IPR025444">
    <property type="entry name" value="Monooxy_af470"/>
</dbReference>
<dbReference type="PANTHER" id="PTHR45847:SF6">
    <property type="entry name" value="FATTY ACID AMIDE HYDROLASE"/>
    <property type="match status" value="1"/>
</dbReference>
<reference evidence="5 6" key="1">
    <citation type="journal article" date="2011" name="J. Gen. Appl. Microbiol.">
        <title>Draft genome sequencing of the enigmatic yeast Saitoella complicata.</title>
        <authorList>
            <person name="Nishida H."/>
            <person name="Hamamoto M."/>
            <person name="Sugiyama J."/>
        </authorList>
    </citation>
    <scope>NUCLEOTIDE SEQUENCE [LARGE SCALE GENOMIC DNA]</scope>
    <source>
        <strain evidence="5 6">NRRL Y-17804</strain>
    </source>
</reference>
<evidence type="ECO:0000313" key="5">
    <source>
        <dbReference type="EMBL" id="GAO51999.1"/>
    </source>
</evidence>
<protein>
    <recommendedName>
        <fullName evidence="4">Amidase domain-containing protein</fullName>
    </recommendedName>
</protein>
<dbReference type="GO" id="GO:0009062">
    <property type="term" value="P:fatty acid catabolic process"/>
    <property type="evidence" value="ECO:0007669"/>
    <property type="project" value="TreeGrafter"/>
</dbReference>
<feature type="transmembrane region" description="Helical" evidence="3">
    <location>
        <begin position="413"/>
        <end position="437"/>
    </location>
</feature>
<keyword evidence="3" id="KW-0812">Transmembrane</keyword>
<name>A0A0E9NQ83_SAICN</name>
<feature type="domain" description="Amidase" evidence="4">
    <location>
        <begin position="84"/>
        <end position="575"/>
    </location>
</feature>
<dbReference type="InterPro" id="IPR036928">
    <property type="entry name" value="AS_sf"/>
</dbReference>
<evidence type="ECO:0000256" key="3">
    <source>
        <dbReference type="SAM" id="Phobius"/>
    </source>
</evidence>
<dbReference type="GO" id="GO:0004040">
    <property type="term" value="F:amidase activity"/>
    <property type="evidence" value="ECO:0007669"/>
    <property type="project" value="TreeGrafter"/>
</dbReference>
<evidence type="ECO:0000313" key="6">
    <source>
        <dbReference type="Proteomes" id="UP000033140"/>
    </source>
</evidence>
<comment type="similarity">
    <text evidence="1">Belongs to the amidase family.</text>
</comment>
<comment type="caution">
    <text evidence="5">The sequence shown here is derived from an EMBL/GenBank/DDBJ whole genome shotgun (WGS) entry which is preliminary data.</text>
</comment>
<sequence length="885" mass="98383">MRARTVNVYAEHPGPTTHSAMGVIPLRTSRSTAASTKKRRERLALINDFRATYQLSVIDLMGAEAITARSVKELAESDYDDETIMKAFVVRAIEAQEHTNCLTEVLFHRALIRAKKSEKSGMKGGLSGVPVTFKDTFDIATVDSSIGFSAWCDQPAEVDADLVRIVEEGLGGICFAKTNVPQGLLAFECGNPVFGNTTNPFSSNHTSGGSSGGAAALLAMNGCAVAFGSDMGGSLRIPTHYCGIYALKPSQNRFSFDGNRGVDSGFEAVPVVVGPMTRSIQDLRYVSQQVLDACWEHPDLIHGRSPLPIPWRGEEVDKVQKMKLRIGYYLEDGWCKTSPACARAVQECVKSLTQAGHDVVKIAPPQAERAAKIFIALSTADGYDSIRELLREGCDPREPPMFLPLLTPQLPLWLRWIVVIIIYLLGDATFARCLLIAKRKSARDFMHWSKERQEYEKLWQQSVWLQKDLDGIICPVNPLPALPHGATRELNLIAFATFLYNILDYAVGVIPVTTVDREKDAMDPELRWNPIGNRNFKMLEWKCYGGRNPVYDANTMHGLPVGVQIVGKRWEEEKVIGLMQVVEESLRRCRTDGDSSAMSEFAAETVKLPIIQDPDEGNYVHPPRKTRPANTARNNLNLKLFTDAFSLQFWIGLGCFLTILMPGTYRVVPFIALWAPLAFKMLAVRTGLISNPHVAGIQPKRTAAHPEGDMSVMIFGARANGWLGALDPDFQWAGQILDESLKVLDNDPNSGLIGYECYLTTERASNNWIMVHTYFRTAEDAYRFARTLRPVGGTPGSPLAHRKVIGNYWRRKNSACLELFHELYEIKDGAAHSVYYNSSGWGLSNLWYKEPCDAEGSGEATYKNYFIRGHGSKRRSGIKSINETL</sequence>
<keyword evidence="6" id="KW-1185">Reference proteome</keyword>
<organism evidence="5 6">
    <name type="scientific">Saitoella complicata (strain BCRC 22490 / CBS 7301 / JCM 7358 / NBRC 10748 / NRRL Y-17804)</name>
    <dbReference type="NCBI Taxonomy" id="698492"/>
    <lineage>
        <taxon>Eukaryota</taxon>
        <taxon>Fungi</taxon>
        <taxon>Dikarya</taxon>
        <taxon>Ascomycota</taxon>
        <taxon>Taphrinomycotina</taxon>
        <taxon>Taphrinomycotina incertae sedis</taxon>
        <taxon>Saitoella</taxon>
    </lineage>
</organism>
<dbReference type="InterPro" id="IPR023631">
    <property type="entry name" value="Amidase_dom"/>
</dbReference>
<evidence type="ECO:0000256" key="1">
    <source>
        <dbReference type="ARBA" id="ARBA00009199"/>
    </source>
</evidence>
<evidence type="ECO:0000259" key="4">
    <source>
        <dbReference type="Pfam" id="PF01425"/>
    </source>
</evidence>
<dbReference type="Gene3D" id="3.90.1300.10">
    <property type="entry name" value="Amidase signature (AS) domain"/>
    <property type="match status" value="1"/>
</dbReference>
<dbReference type="SUPFAM" id="SSF75304">
    <property type="entry name" value="Amidase signature (AS) enzymes"/>
    <property type="match status" value="1"/>
</dbReference>
<dbReference type="GO" id="GO:0017064">
    <property type="term" value="F:fatty acid amide hydrolase activity"/>
    <property type="evidence" value="ECO:0007669"/>
    <property type="project" value="TreeGrafter"/>
</dbReference>